<comment type="caution">
    <text evidence="1">The sequence shown here is derived from an EMBL/GenBank/DDBJ whole genome shotgun (WGS) entry which is preliminary data.</text>
</comment>
<name>A0A1H0QQW5_9HYPH</name>
<gene>
    <name evidence="1" type="ORF">SAMN04488061_2468</name>
</gene>
<reference evidence="1 2" key="1">
    <citation type="submission" date="2016-10" db="EMBL/GenBank/DDBJ databases">
        <authorList>
            <person name="Varghese N."/>
            <person name="Submissions S."/>
        </authorList>
    </citation>
    <scope>NUCLEOTIDE SEQUENCE [LARGE SCALE GENOMIC DNA]</scope>
    <source>
        <strain evidence="1 2">CGMCC 1.6497</strain>
    </source>
</reference>
<protein>
    <submittedName>
        <fullName evidence="1">Uncharacterized protein</fullName>
    </submittedName>
</protein>
<sequence length="79" mass="8888">MQTRIELTATARQHAETCGILTILHNTVPQADLLPGDIVEIASAEGIIAFVVHTRRLQIRVDEEQVFVIELDYPVRVRP</sequence>
<accession>A0A1H0QQW5</accession>
<evidence type="ECO:0000313" key="2">
    <source>
        <dbReference type="Proteomes" id="UP000198795"/>
    </source>
</evidence>
<proteinExistence type="predicted"/>
<evidence type="ECO:0000313" key="1">
    <source>
        <dbReference type="EMBL" id="SDP19751.1"/>
    </source>
</evidence>
<organism evidence="1 2">
    <name type="scientific">Filomicrobium insigne</name>
    <dbReference type="NCBI Taxonomy" id="418854"/>
    <lineage>
        <taxon>Bacteria</taxon>
        <taxon>Pseudomonadati</taxon>
        <taxon>Pseudomonadota</taxon>
        <taxon>Alphaproteobacteria</taxon>
        <taxon>Hyphomicrobiales</taxon>
        <taxon>Hyphomicrobiaceae</taxon>
        <taxon>Filomicrobium</taxon>
    </lineage>
</organism>
<dbReference type="EMBL" id="FNJC01000003">
    <property type="protein sequence ID" value="SDP19751.1"/>
    <property type="molecule type" value="Genomic_DNA"/>
</dbReference>
<keyword evidence="2" id="KW-1185">Reference proteome</keyword>
<dbReference type="RefSeq" id="WP_090229035.1">
    <property type="nucleotide sequence ID" value="NZ_FNJC01000003.1"/>
</dbReference>
<dbReference type="Proteomes" id="UP000198795">
    <property type="component" value="Unassembled WGS sequence"/>
</dbReference>